<sequence>MPIGGSYYSDVFDEKKQNEMRAFFKEILAPKGTVKSYGRNDVIAPANHLDSFGIVVEGKVSKAMISVSGREKLLYFLRPGELFGEMNLMDGGSLNYVLYAKEPSSVSYVTRSILDEELCRNPDAYLYFIHSMTRKFRIVALQLANNVFNDSTGRVADALIRLSACSDTRDVDMTEGMITTALTQSELAYNVGCSRVTIARILKSFFDEGLLERDNKKIVIKNMEGLAKYTDRVQ</sequence>
<dbReference type="AlphaFoldDB" id="A0A1X7LET5"/>
<dbReference type="InterPro" id="IPR000595">
    <property type="entry name" value="cNMP-bd_dom"/>
</dbReference>
<accession>A0A1X7LET5</accession>
<dbReference type="PANTHER" id="PTHR24567:SF26">
    <property type="entry name" value="REGULATORY PROTEIN YEIL"/>
    <property type="match status" value="1"/>
</dbReference>
<evidence type="ECO:0000256" key="3">
    <source>
        <dbReference type="ARBA" id="ARBA00023163"/>
    </source>
</evidence>
<dbReference type="GO" id="GO:0005829">
    <property type="term" value="C:cytosol"/>
    <property type="evidence" value="ECO:0007669"/>
    <property type="project" value="TreeGrafter"/>
</dbReference>
<reference evidence="7" key="1">
    <citation type="submission" date="2017-04" db="EMBL/GenBank/DDBJ databases">
        <authorList>
            <person name="Varghese N."/>
            <person name="Submissions S."/>
        </authorList>
    </citation>
    <scope>NUCLEOTIDE SEQUENCE [LARGE SCALE GENOMIC DNA]</scope>
    <source>
        <strain evidence="7">USBA 82</strain>
    </source>
</reference>
<keyword evidence="7" id="KW-1185">Reference proteome</keyword>
<dbReference type="Gene3D" id="1.10.10.10">
    <property type="entry name" value="Winged helix-like DNA-binding domain superfamily/Winged helix DNA-binding domain"/>
    <property type="match status" value="1"/>
</dbReference>
<dbReference type="EMBL" id="FXBB01000059">
    <property type="protein sequence ID" value="SMG52057.1"/>
    <property type="molecule type" value="Genomic_DNA"/>
</dbReference>
<dbReference type="InterPro" id="IPR036390">
    <property type="entry name" value="WH_DNA-bd_sf"/>
</dbReference>
<dbReference type="SUPFAM" id="SSF46785">
    <property type="entry name" value="Winged helix' DNA-binding domain"/>
    <property type="match status" value="1"/>
</dbReference>
<gene>
    <name evidence="6" type="ORF">SAMN06275492_1597</name>
</gene>
<name>A0A1X7LET5_9BACT</name>
<dbReference type="InterPro" id="IPR014710">
    <property type="entry name" value="RmlC-like_jellyroll"/>
</dbReference>
<feature type="domain" description="HTH crp-type" evidence="5">
    <location>
        <begin position="149"/>
        <end position="224"/>
    </location>
</feature>
<feature type="domain" description="Cyclic nucleotide-binding" evidence="4">
    <location>
        <begin position="42"/>
        <end position="135"/>
    </location>
</feature>
<dbReference type="Pfam" id="PF00027">
    <property type="entry name" value="cNMP_binding"/>
    <property type="match status" value="1"/>
</dbReference>
<evidence type="ECO:0000313" key="7">
    <source>
        <dbReference type="Proteomes" id="UP000193355"/>
    </source>
</evidence>
<evidence type="ECO:0000259" key="4">
    <source>
        <dbReference type="PROSITE" id="PS50042"/>
    </source>
</evidence>
<keyword evidence="1" id="KW-0805">Transcription regulation</keyword>
<dbReference type="SUPFAM" id="SSF51206">
    <property type="entry name" value="cAMP-binding domain-like"/>
    <property type="match status" value="1"/>
</dbReference>
<dbReference type="InterPro" id="IPR050397">
    <property type="entry name" value="Env_Response_Regulators"/>
</dbReference>
<dbReference type="PANTHER" id="PTHR24567">
    <property type="entry name" value="CRP FAMILY TRANSCRIPTIONAL REGULATORY PROTEIN"/>
    <property type="match status" value="1"/>
</dbReference>
<dbReference type="PROSITE" id="PS50042">
    <property type="entry name" value="CNMP_BINDING_3"/>
    <property type="match status" value="1"/>
</dbReference>
<dbReference type="GO" id="GO:0016301">
    <property type="term" value="F:kinase activity"/>
    <property type="evidence" value="ECO:0007669"/>
    <property type="project" value="UniProtKB-KW"/>
</dbReference>
<dbReference type="SMART" id="SM00419">
    <property type="entry name" value="HTH_CRP"/>
    <property type="match status" value="1"/>
</dbReference>
<dbReference type="InterPro" id="IPR036388">
    <property type="entry name" value="WH-like_DNA-bd_sf"/>
</dbReference>
<evidence type="ECO:0000256" key="2">
    <source>
        <dbReference type="ARBA" id="ARBA00023125"/>
    </source>
</evidence>
<organism evidence="6 7">
    <name type="scientific">Dethiosulfovibrio salsuginis</name>
    <dbReference type="NCBI Taxonomy" id="561720"/>
    <lineage>
        <taxon>Bacteria</taxon>
        <taxon>Thermotogati</taxon>
        <taxon>Synergistota</taxon>
        <taxon>Synergistia</taxon>
        <taxon>Synergistales</taxon>
        <taxon>Dethiosulfovibrionaceae</taxon>
        <taxon>Dethiosulfovibrio</taxon>
    </lineage>
</organism>
<dbReference type="Gene3D" id="2.60.120.10">
    <property type="entry name" value="Jelly Rolls"/>
    <property type="match status" value="1"/>
</dbReference>
<dbReference type="STRING" id="561720.SAMN06275492_1597"/>
<dbReference type="InterPro" id="IPR012318">
    <property type="entry name" value="HTH_CRP"/>
</dbReference>
<keyword evidence="2" id="KW-0238">DNA-binding</keyword>
<dbReference type="Pfam" id="PF13545">
    <property type="entry name" value="HTH_Crp_2"/>
    <property type="match status" value="1"/>
</dbReference>
<evidence type="ECO:0000259" key="5">
    <source>
        <dbReference type="PROSITE" id="PS51063"/>
    </source>
</evidence>
<dbReference type="CDD" id="cd00038">
    <property type="entry name" value="CAP_ED"/>
    <property type="match status" value="1"/>
</dbReference>
<dbReference type="Proteomes" id="UP000193355">
    <property type="component" value="Unassembled WGS sequence"/>
</dbReference>
<protein>
    <submittedName>
        <fullName evidence="6">cAMP-binding domain of CRP or a regulatory subunit of cAMP-dependent protein kinases</fullName>
    </submittedName>
</protein>
<keyword evidence="3" id="KW-0804">Transcription</keyword>
<dbReference type="GO" id="GO:0003700">
    <property type="term" value="F:DNA-binding transcription factor activity"/>
    <property type="evidence" value="ECO:0007669"/>
    <property type="project" value="TreeGrafter"/>
</dbReference>
<dbReference type="GO" id="GO:0003677">
    <property type="term" value="F:DNA binding"/>
    <property type="evidence" value="ECO:0007669"/>
    <property type="project" value="UniProtKB-KW"/>
</dbReference>
<dbReference type="InterPro" id="IPR018490">
    <property type="entry name" value="cNMP-bd_dom_sf"/>
</dbReference>
<keyword evidence="6" id="KW-0418">Kinase</keyword>
<dbReference type="PROSITE" id="PS51063">
    <property type="entry name" value="HTH_CRP_2"/>
    <property type="match status" value="1"/>
</dbReference>
<proteinExistence type="predicted"/>
<keyword evidence="6" id="KW-0808">Transferase</keyword>
<evidence type="ECO:0000256" key="1">
    <source>
        <dbReference type="ARBA" id="ARBA00023015"/>
    </source>
</evidence>
<evidence type="ECO:0000313" key="6">
    <source>
        <dbReference type="EMBL" id="SMG52057.1"/>
    </source>
</evidence>
<dbReference type="RefSeq" id="WP_085545736.1">
    <property type="nucleotide sequence ID" value="NZ_FXBB01000059.1"/>
</dbReference>